<dbReference type="FunFam" id="2.60.40.10:FF:000791">
    <property type="entry name" value="Two-component system sensor histidine kinase/response regulator"/>
    <property type="match status" value="1"/>
</dbReference>
<dbReference type="SMART" id="SM00448">
    <property type="entry name" value="REC"/>
    <property type="match status" value="1"/>
</dbReference>
<keyword evidence="11" id="KW-0418">Kinase</keyword>
<dbReference type="Gene3D" id="3.40.50.2300">
    <property type="match status" value="1"/>
</dbReference>
<sequence>MRNILRIVLLWTGVLFCGNENVAQNVRNSFFPYHVNYITNDDGLPQNTVNDILIDPYGFIWFGTGNGLARYDGYSFQIYGKDQLPSNLIKSLDATSDGCLWVGTNKGLACVNLVSDSVSVFSLAANSFEVGINDILVDSADNVWIGTLSDGLYQLKKENGKYNVYHYSVLVNKVQNPSINALEMIDQNILLGGTSQGLFTIDIESGISVRNDWLSIDYPGVVMDVRSLYYNKSEGELWIGTFFGLMKFDLQNRSGQWYFPNNENEQSLVHGTVNDIVSDQFGTIYIGTLGGLEIYDPNRNGFIHFPQTGPEDFKLNNSFVKSLLADDKGNIWIGTEKGGVNHFNLFQKSFYFFTHDVENENSLSEGPVNSILLDDEHLWVGTAGGGLTRINRESNRFTHFRYDPEDPTSLSSNFVSALVKDDRGQLWVGTWGAGINKMRRDGSFKRFISEDGEDQAPQYNVFVSSFWYDKRGFLLVGTEGQLAVVDLSGEKIVVLDSGPLANITEVGCLLKDRSDHYWIGTRNGLFRFPASMIESTGVITARDNMVQAFYSNQERDSLGSLAGDYVISLYEDSEGNVWAGTYSDGVSCIQKTKSGEWQFTNYNTDKGLCNNVVYGILEDQNGSIWMSTDHGLSRFDKESKTFFNYYREDGLLSNQFYWSAACRSKEGYLYFGNINGLNYFNPRGFPDYPFQPKVFISGLRIFNKLVKTGEVRHNKTVIEKNIYHTDLVSLSYRDNVITFEFTALDYFHPQKIKYAYKLEGVDKQWVEVGSHQRFANYINLGGGTYHFRVKATNSDGEWNSPEKVITLIVRPPFWQTLWFKLLLLLSIVILSVVYSRHHTRRLRIQKRTLENMVKERTRQIEHQKDQLSIQAQELAKSNKILEHRQKLIEGQKNELEAKNRQILEQRDRLIELNKKVKAINQSRLRFFTNVSHEFRTPLTLILAALEKLMEDSSLPEAAHRSLKTIEKNSRRLLVLINQILTFRKIESEKLAVKVARGNLSAFLNEIYHAFDGLALDHNIKYISHIEIPTEEYFWYDGEKLENIIYNLLSNAFKFTPTGGEVLFNARLEQENDVSILRIIISDSGPGIPTTEFNKIFERFYRGQDSAPIAKGSGIGLALTKELTEVLHGQIWVENRSEGGASFVVKLPCDYQSFSDAEKEEGGPVPVLSDELLEKVRVIRDEMSGKNDYEKVEESLEGNESAILVVEDDRELGALIKDALSSSYRVLEAFNGKEAYELAKNYSVDLIVSDIMMPVMDGIELCHQIKNNLYTSHIPIILLSARALIEHQLEGLQSGADDYISKPFSMKLLKARVDNLIENRKKLRLLFDKKNPQAQIEASSFSPIDQQFLERAYKIMEENYTKADFKVETFASLMFVSRSLLYKKLKALAGLSPNDFITVFRLKKSLDYLSNGLASVNEVAYKIGFNDPKYFSRVFKKFYHETPSEYIKRKNTSV</sequence>
<dbReference type="PANTHER" id="PTHR43547">
    <property type="entry name" value="TWO-COMPONENT HISTIDINE KINASE"/>
    <property type="match status" value="1"/>
</dbReference>
<dbReference type="Proteomes" id="UP000181976">
    <property type="component" value="Unassembled WGS sequence"/>
</dbReference>
<dbReference type="InterPro" id="IPR011123">
    <property type="entry name" value="Y_Y_Y"/>
</dbReference>
<evidence type="ECO:0000256" key="4">
    <source>
        <dbReference type="ARBA" id="ARBA00023015"/>
    </source>
</evidence>
<feature type="domain" description="Response regulatory" evidence="10">
    <location>
        <begin position="1201"/>
        <end position="1316"/>
    </location>
</feature>
<dbReference type="Gene3D" id="1.10.10.60">
    <property type="entry name" value="Homeodomain-like"/>
    <property type="match status" value="1"/>
</dbReference>
<proteinExistence type="predicted"/>
<evidence type="ECO:0000256" key="2">
    <source>
        <dbReference type="ARBA" id="ARBA00012438"/>
    </source>
</evidence>
<evidence type="ECO:0000259" key="9">
    <source>
        <dbReference type="PROSITE" id="PS50109"/>
    </source>
</evidence>
<dbReference type="Pfam" id="PF07495">
    <property type="entry name" value="Y_Y_Y"/>
    <property type="match status" value="1"/>
</dbReference>
<dbReference type="InterPro" id="IPR036890">
    <property type="entry name" value="HATPase_C_sf"/>
</dbReference>
<dbReference type="InterPro" id="IPR009057">
    <property type="entry name" value="Homeodomain-like_sf"/>
</dbReference>
<dbReference type="InterPro" id="IPR011006">
    <property type="entry name" value="CheY-like_superfamily"/>
</dbReference>
<dbReference type="Gene3D" id="1.10.287.130">
    <property type="match status" value="1"/>
</dbReference>
<comment type="catalytic activity">
    <reaction evidence="1">
        <text>ATP + protein L-histidine = ADP + protein N-phospho-L-histidine.</text>
        <dbReference type="EC" id="2.7.13.3"/>
    </reaction>
</comment>
<dbReference type="SMART" id="SM00342">
    <property type="entry name" value="HTH_ARAC"/>
    <property type="match status" value="1"/>
</dbReference>
<dbReference type="FunFam" id="3.40.50.2300:FF:000138">
    <property type="entry name" value="Two-component system sensor histidine kinase/response regulator"/>
    <property type="match status" value="1"/>
</dbReference>
<evidence type="ECO:0000259" key="8">
    <source>
        <dbReference type="PROSITE" id="PS01124"/>
    </source>
</evidence>
<dbReference type="InterPro" id="IPR015943">
    <property type="entry name" value="WD40/YVTN_repeat-like_dom_sf"/>
</dbReference>
<dbReference type="Pfam" id="PF12833">
    <property type="entry name" value="HTH_18"/>
    <property type="match status" value="1"/>
</dbReference>
<dbReference type="SUPFAM" id="SSF46689">
    <property type="entry name" value="Homeodomain-like"/>
    <property type="match status" value="1"/>
</dbReference>
<dbReference type="CDD" id="cd00082">
    <property type="entry name" value="HisKA"/>
    <property type="match status" value="1"/>
</dbReference>
<dbReference type="PROSITE" id="PS50110">
    <property type="entry name" value="RESPONSE_REGULATORY"/>
    <property type="match status" value="1"/>
</dbReference>
<evidence type="ECO:0000313" key="11">
    <source>
        <dbReference type="EMBL" id="SFE37824.1"/>
    </source>
</evidence>
<dbReference type="PANTHER" id="PTHR43547:SF2">
    <property type="entry name" value="HYBRID SIGNAL TRANSDUCTION HISTIDINE KINASE C"/>
    <property type="match status" value="1"/>
</dbReference>
<dbReference type="Gene3D" id="2.60.40.10">
    <property type="entry name" value="Immunoglobulins"/>
    <property type="match status" value="1"/>
</dbReference>
<dbReference type="InterPro" id="IPR036097">
    <property type="entry name" value="HisK_dim/P_sf"/>
</dbReference>
<dbReference type="FunFam" id="1.10.287.130:FF:000045">
    <property type="entry name" value="Two-component system sensor histidine kinase/response regulator"/>
    <property type="match status" value="1"/>
</dbReference>
<dbReference type="PROSITE" id="PS50109">
    <property type="entry name" value="HIS_KIN"/>
    <property type="match status" value="1"/>
</dbReference>
<keyword evidence="7" id="KW-0175">Coiled coil</keyword>
<keyword evidence="5" id="KW-0804">Transcription</keyword>
<dbReference type="InterPro" id="IPR011110">
    <property type="entry name" value="Reg_prop"/>
</dbReference>
<dbReference type="GO" id="GO:0043565">
    <property type="term" value="F:sequence-specific DNA binding"/>
    <property type="evidence" value="ECO:0007669"/>
    <property type="project" value="InterPro"/>
</dbReference>
<dbReference type="InterPro" id="IPR003594">
    <property type="entry name" value="HATPase_dom"/>
</dbReference>
<dbReference type="SUPFAM" id="SSF52172">
    <property type="entry name" value="CheY-like"/>
    <property type="match status" value="1"/>
</dbReference>
<evidence type="ECO:0000256" key="3">
    <source>
        <dbReference type="ARBA" id="ARBA00022553"/>
    </source>
</evidence>
<dbReference type="Pfam" id="PF07494">
    <property type="entry name" value="Reg_prop"/>
    <property type="match status" value="5"/>
</dbReference>
<dbReference type="InParanoid" id="A0A1I2A144"/>
<dbReference type="EMBL" id="FONA01000010">
    <property type="protein sequence ID" value="SFE37824.1"/>
    <property type="molecule type" value="Genomic_DNA"/>
</dbReference>
<dbReference type="RefSeq" id="WP_237706113.1">
    <property type="nucleotide sequence ID" value="NZ_AFSL01000039.1"/>
</dbReference>
<evidence type="ECO:0000256" key="6">
    <source>
        <dbReference type="PROSITE-ProRule" id="PRU00169"/>
    </source>
</evidence>
<dbReference type="SMART" id="SM00387">
    <property type="entry name" value="HATPase_c"/>
    <property type="match status" value="1"/>
</dbReference>
<evidence type="ECO:0000256" key="1">
    <source>
        <dbReference type="ARBA" id="ARBA00000085"/>
    </source>
</evidence>
<dbReference type="InterPro" id="IPR018060">
    <property type="entry name" value="HTH_AraC"/>
</dbReference>
<evidence type="ECO:0000313" key="12">
    <source>
        <dbReference type="Proteomes" id="UP000181976"/>
    </source>
</evidence>
<dbReference type="PROSITE" id="PS01124">
    <property type="entry name" value="HTH_ARAC_FAMILY_2"/>
    <property type="match status" value="1"/>
</dbReference>
<dbReference type="InterPro" id="IPR001789">
    <property type="entry name" value="Sig_transdc_resp-reg_receiver"/>
</dbReference>
<feature type="domain" description="HTH araC/xylS-type" evidence="8">
    <location>
        <begin position="1349"/>
        <end position="1448"/>
    </location>
</feature>
<dbReference type="CDD" id="cd17574">
    <property type="entry name" value="REC_OmpR"/>
    <property type="match status" value="1"/>
</dbReference>
<dbReference type="Gene3D" id="3.30.565.10">
    <property type="entry name" value="Histidine kinase-like ATPase, C-terminal domain"/>
    <property type="match status" value="1"/>
</dbReference>
<dbReference type="eggNOG" id="COG2205">
    <property type="taxonomic scope" value="Bacteria"/>
</dbReference>
<dbReference type="InterPro" id="IPR003661">
    <property type="entry name" value="HisK_dim/P_dom"/>
</dbReference>
<accession>A0A1I2A144</accession>
<feature type="modified residue" description="4-aspartylphosphate" evidence="6">
    <location>
        <position position="1249"/>
    </location>
</feature>
<name>A0A1I2A144_9BACT</name>
<dbReference type="SUPFAM" id="SSF55874">
    <property type="entry name" value="ATPase domain of HSP90 chaperone/DNA topoisomerase II/histidine kinase"/>
    <property type="match status" value="1"/>
</dbReference>
<dbReference type="PRINTS" id="PR00344">
    <property type="entry name" value="BCTRLSENSOR"/>
</dbReference>
<keyword evidence="11" id="KW-0808">Transferase</keyword>
<protein>
    <recommendedName>
        <fullName evidence="2">histidine kinase</fullName>
        <ecNumber evidence="2">2.7.13.3</ecNumber>
    </recommendedName>
</protein>
<evidence type="ECO:0000256" key="7">
    <source>
        <dbReference type="SAM" id="Coils"/>
    </source>
</evidence>
<feature type="domain" description="Histidine kinase" evidence="9">
    <location>
        <begin position="929"/>
        <end position="1150"/>
    </location>
</feature>
<dbReference type="EC" id="2.7.13.3" evidence="2"/>
<gene>
    <name evidence="11" type="ORF">SAMN05444380_11092</name>
</gene>
<dbReference type="Gene3D" id="2.130.10.10">
    <property type="entry name" value="YVTN repeat-like/Quinoprotein amine dehydrogenase"/>
    <property type="match status" value="3"/>
</dbReference>
<dbReference type="eggNOG" id="COG3292">
    <property type="taxonomic scope" value="Bacteria"/>
</dbReference>
<reference evidence="11 12" key="1">
    <citation type="submission" date="2016-10" db="EMBL/GenBank/DDBJ databases">
        <authorList>
            <person name="de Groot N.N."/>
        </authorList>
    </citation>
    <scope>NUCLEOTIDE SEQUENCE [LARGE SCALE GENOMIC DNA]</scope>
    <source>
        <strain evidence="11 12">DSM 19012</strain>
    </source>
</reference>
<organism evidence="11 12">
    <name type="scientific">Thermophagus xiamenensis</name>
    <dbReference type="NCBI Taxonomy" id="385682"/>
    <lineage>
        <taxon>Bacteria</taxon>
        <taxon>Pseudomonadati</taxon>
        <taxon>Bacteroidota</taxon>
        <taxon>Bacteroidia</taxon>
        <taxon>Marinilabiliales</taxon>
        <taxon>Marinilabiliaceae</taxon>
        <taxon>Thermophagus</taxon>
    </lineage>
</organism>
<dbReference type="Pfam" id="PF00072">
    <property type="entry name" value="Response_reg"/>
    <property type="match status" value="1"/>
</dbReference>
<keyword evidence="3 6" id="KW-0597">Phosphoprotein</keyword>
<dbReference type="SUPFAM" id="SSF47384">
    <property type="entry name" value="Homodimeric domain of signal transducing histidine kinase"/>
    <property type="match status" value="1"/>
</dbReference>
<keyword evidence="4" id="KW-0805">Transcription regulation</keyword>
<dbReference type="eggNOG" id="COG0745">
    <property type="taxonomic scope" value="Bacteria"/>
</dbReference>
<evidence type="ECO:0000259" key="10">
    <source>
        <dbReference type="PROSITE" id="PS50110"/>
    </source>
</evidence>
<evidence type="ECO:0000256" key="5">
    <source>
        <dbReference type="ARBA" id="ARBA00023163"/>
    </source>
</evidence>
<dbReference type="InterPro" id="IPR013783">
    <property type="entry name" value="Ig-like_fold"/>
</dbReference>
<keyword evidence="12" id="KW-1185">Reference proteome</keyword>
<dbReference type="SMART" id="SM00388">
    <property type="entry name" value="HisKA"/>
    <property type="match status" value="1"/>
</dbReference>
<dbReference type="GO" id="GO:0003700">
    <property type="term" value="F:DNA-binding transcription factor activity"/>
    <property type="evidence" value="ECO:0007669"/>
    <property type="project" value="InterPro"/>
</dbReference>
<dbReference type="Pfam" id="PF02518">
    <property type="entry name" value="HATPase_c"/>
    <property type="match status" value="1"/>
</dbReference>
<dbReference type="CDD" id="cd00075">
    <property type="entry name" value="HATPase"/>
    <property type="match status" value="1"/>
</dbReference>
<dbReference type="InterPro" id="IPR005467">
    <property type="entry name" value="His_kinase_dom"/>
</dbReference>
<dbReference type="InterPro" id="IPR004358">
    <property type="entry name" value="Sig_transdc_His_kin-like_C"/>
</dbReference>
<dbReference type="Pfam" id="PF00512">
    <property type="entry name" value="HisKA"/>
    <property type="match status" value="1"/>
</dbReference>
<feature type="coiled-coil region" evidence="7">
    <location>
        <begin position="846"/>
        <end position="915"/>
    </location>
</feature>
<dbReference type="STRING" id="385682.SAMN05444380_11092"/>
<dbReference type="GO" id="GO:0000155">
    <property type="term" value="F:phosphorelay sensor kinase activity"/>
    <property type="evidence" value="ECO:0007669"/>
    <property type="project" value="InterPro"/>
</dbReference>
<dbReference type="SUPFAM" id="SSF63829">
    <property type="entry name" value="Calcium-dependent phosphotriesterase"/>
    <property type="match status" value="3"/>
</dbReference>